<gene>
    <name evidence="1" type="ORF">L6452_43396</name>
</gene>
<evidence type="ECO:0000313" key="2">
    <source>
        <dbReference type="Proteomes" id="UP001055879"/>
    </source>
</evidence>
<sequence>MMMIMLIRRVRKVEEDWRRDKVLRCNSKELLFLMVWCRDGGFPFLFLDLIDWRRQQVFWEVKQWTSMLLVQIFLEIGLQNLLIKAHKVLIWKDYWFGDPLKVYKRYGVGYASWNVFWLGIYSTGPWLFFASADDWAEIFGLQSYSIMDDDDDYGLVENSNESMLRKTRKSRIPNHRVNFSNPNINFRNNFMEKANIWLKEKRKESLKKSRAIAISRQSALSDEEVLKIVQMSFLPATDVAPFIEGRYDVKNNAENSVKEGSFPLPSITSKRGSKIHVD</sequence>
<reference evidence="2" key="1">
    <citation type="journal article" date="2022" name="Mol. Ecol. Resour.">
        <title>The genomes of chicory, endive, great burdock and yacon provide insights into Asteraceae palaeo-polyploidization history and plant inulin production.</title>
        <authorList>
            <person name="Fan W."/>
            <person name="Wang S."/>
            <person name="Wang H."/>
            <person name="Wang A."/>
            <person name="Jiang F."/>
            <person name="Liu H."/>
            <person name="Zhao H."/>
            <person name="Xu D."/>
            <person name="Zhang Y."/>
        </authorList>
    </citation>
    <scope>NUCLEOTIDE SEQUENCE [LARGE SCALE GENOMIC DNA]</scope>
    <source>
        <strain evidence="2">cv. Niubang</strain>
    </source>
</reference>
<organism evidence="1 2">
    <name type="scientific">Arctium lappa</name>
    <name type="common">Greater burdock</name>
    <name type="synonym">Lappa major</name>
    <dbReference type="NCBI Taxonomy" id="4217"/>
    <lineage>
        <taxon>Eukaryota</taxon>
        <taxon>Viridiplantae</taxon>
        <taxon>Streptophyta</taxon>
        <taxon>Embryophyta</taxon>
        <taxon>Tracheophyta</taxon>
        <taxon>Spermatophyta</taxon>
        <taxon>Magnoliopsida</taxon>
        <taxon>eudicotyledons</taxon>
        <taxon>Gunneridae</taxon>
        <taxon>Pentapetalae</taxon>
        <taxon>asterids</taxon>
        <taxon>campanulids</taxon>
        <taxon>Asterales</taxon>
        <taxon>Asteraceae</taxon>
        <taxon>Carduoideae</taxon>
        <taxon>Cardueae</taxon>
        <taxon>Arctiinae</taxon>
        <taxon>Arctium</taxon>
    </lineage>
</organism>
<keyword evidence="2" id="KW-1185">Reference proteome</keyword>
<proteinExistence type="predicted"/>
<name>A0ACB8XDC0_ARCLA</name>
<reference evidence="1 2" key="2">
    <citation type="journal article" date="2022" name="Mol. Ecol. Resour.">
        <title>The genomes of chicory, endive, great burdock and yacon provide insights into Asteraceae paleo-polyploidization history and plant inulin production.</title>
        <authorList>
            <person name="Fan W."/>
            <person name="Wang S."/>
            <person name="Wang H."/>
            <person name="Wang A."/>
            <person name="Jiang F."/>
            <person name="Liu H."/>
            <person name="Zhao H."/>
            <person name="Xu D."/>
            <person name="Zhang Y."/>
        </authorList>
    </citation>
    <scope>NUCLEOTIDE SEQUENCE [LARGE SCALE GENOMIC DNA]</scope>
    <source>
        <strain evidence="2">cv. Niubang</strain>
    </source>
</reference>
<accession>A0ACB8XDC0</accession>
<dbReference type="EMBL" id="CM042064">
    <property type="protein sequence ID" value="KAI3664788.1"/>
    <property type="molecule type" value="Genomic_DNA"/>
</dbReference>
<protein>
    <submittedName>
        <fullName evidence="1">Uncharacterized protein</fullName>
    </submittedName>
</protein>
<comment type="caution">
    <text evidence="1">The sequence shown here is derived from an EMBL/GenBank/DDBJ whole genome shotgun (WGS) entry which is preliminary data.</text>
</comment>
<evidence type="ECO:0000313" key="1">
    <source>
        <dbReference type="EMBL" id="KAI3664788.1"/>
    </source>
</evidence>
<dbReference type="Proteomes" id="UP001055879">
    <property type="component" value="Linkage Group LG18"/>
</dbReference>